<protein>
    <submittedName>
        <fullName evidence="8">Serine protease</fullName>
    </submittedName>
</protein>
<evidence type="ECO:0000256" key="4">
    <source>
        <dbReference type="ARBA" id="ARBA00023136"/>
    </source>
</evidence>
<keyword evidence="2 5" id="KW-0812">Transmembrane</keyword>
<keyword evidence="3 5" id="KW-1133">Transmembrane helix</keyword>
<feature type="transmembrane region" description="Helical" evidence="5">
    <location>
        <begin position="53"/>
        <end position="75"/>
    </location>
</feature>
<dbReference type="GO" id="GO:0008233">
    <property type="term" value="F:peptidase activity"/>
    <property type="evidence" value="ECO:0007669"/>
    <property type="project" value="UniProtKB-KW"/>
</dbReference>
<dbReference type="Pfam" id="PF01957">
    <property type="entry name" value="NfeD"/>
    <property type="match status" value="1"/>
</dbReference>
<reference evidence="8" key="2">
    <citation type="journal article" date="2021" name="PeerJ">
        <title>Extensive microbial diversity within the chicken gut microbiome revealed by metagenomics and culture.</title>
        <authorList>
            <person name="Gilroy R."/>
            <person name="Ravi A."/>
            <person name="Getino M."/>
            <person name="Pursley I."/>
            <person name="Horton D.L."/>
            <person name="Alikhan N.F."/>
            <person name="Baker D."/>
            <person name="Gharbi K."/>
            <person name="Hall N."/>
            <person name="Watson M."/>
            <person name="Adriaenssens E.M."/>
            <person name="Foster-Nyarko E."/>
            <person name="Jarju S."/>
            <person name="Secka A."/>
            <person name="Antonio M."/>
            <person name="Oren A."/>
            <person name="Chaudhuri R.R."/>
            <person name="La Ragione R."/>
            <person name="Hildebrand F."/>
            <person name="Pallen M.J."/>
        </authorList>
    </citation>
    <scope>NUCLEOTIDE SEQUENCE</scope>
    <source>
        <strain evidence="8">ChiSjej3B21-11622</strain>
    </source>
</reference>
<evidence type="ECO:0000259" key="6">
    <source>
        <dbReference type="Pfam" id="PF01957"/>
    </source>
</evidence>
<evidence type="ECO:0000313" key="9">
    <source>
        <dbReference type="Proteomes" id="UP000886886"/>
    </source>
</evidence>
<dbReference type="AlphaFoldDB" id="A0A9D0ZTV6"/>
<feature type="transmembrane region" description="Helical" evidence="5">
    <location>
        <begin position="6"/>
        <end position="25"/>
    </location>
</feature>
<evidence type="ECO:0000256" key="2">
    <source>
        <dbReference type="ARBA" id="ARBA00022692"/>
    </source>
</evidence>
<feature type="transmembrane region" description="Helical" evidence="5">
    <location>
        <begin position="30"/>
        <end position="47"/>
    </location>
</feature>
<evidence type="ECO:0000256" key="5">
    <source>
        <dbReference type="SAM" id="Phobius"/>
    </source>
</evidence>
<dbReference type="Proteomes" id="UP000886886">
    <property type="component" value="Unassembled WGS sequence"/>
</dbReference>
<keyword evidence="4 5" id="KW-0472">Membrane</keyword>
<gene>
    <name evidence="8" type="ORF">IAB26_04045</name>
</gene>
<evidence type="ECO:0000313" key="8">
    <source>
        <dbReference type="EMBL" id="HIQ95714.1"/>
    </source>
</evidence>
<keyword evidence="8" id="KW-0378">Hydrolase</keyword>
<dbReference type="Pfam" id="PF24961">
    <property type="entry name" value="NfeD_membrane"/>
    <property type="match status" value="1"/>
</dbReference>
<dbReference type="GO" id="GO:0005886">
    <property type="term" value="C:plasma membrane"/>
    <property type="evidence" value="ECO:0007669"/>
    <property type="project" value="TreeGrafter"/>
</dbReference>
<proteinExistence type="predicted"/>
<evidence type="ECO:0000256" key="1">
    <source>
        <dbReference type="ARBA" id="ARBA00004141"/>
    </source>
</evidence>
<dbReference type="Gene3D" id="2.40.50.140">
    <property type="entry name" value="Nucleic acid-binding proteins"/>
    <property type="match status" value="1"/>
</dbReference>
<dbReference type="InterPro" id="IPR056739">
    <property type="entry name" value="NfeD_membrane"/>
</dbReference>
<dbReference type="PANTHER" id="PTHR33507:SF3">
    <property type="entry name" value="INNER MEMBRANE PROTEIN YBBJ"/>
    <property type="match status" value="1"/>
</dbReference>
<evidence type="ECO:0000256" key="3">
    <source>
        <dbReference type="ARBA" id="ARBA00022989"/>
    </source>
</evidence>
<feature type="domain" description="NfeD integral membrane" evidence="7">
    <location>
        <begin position="3"/>
        <end position="73"/>
    </location>
</feature>
<dbReference type="EMBL" id="DVFT01000056">
    <property type="protein sequence ID" value="HIQ95714.1"/>
    <property type="molecule type" value="Genomic_DNA"/>
</dbReference>
<dbReference type="InterPro" id="IPR002810">
    <property type="entry name" value="NfeD-like_C"/>
</dbReference>
<keyword evidence="8" id="KW-0645">Protease</keyword>
<dbReference type="PANTHER" id="PTHR33507">
    <property type="entry name" value="INNER MEMBRANE PROTEIN YBBJ"/>
    <property type="match status" value="1"/>
</dbReference>
<accession>A0A9D0ZTV6</accession>
<dbReference type="GO" id="GO:0006508">
    <property type="term" value="P:proteolysis"/>
    <property type="evidence" value="ECO:0007669"/>
    <property type="project" value="UniProtKB-KW"/>
</dbReference>
<sequence>MDGLTILGMILLVAGFVLVGIEMVVPGFSVPGISGIICLVAGVFLLADNLLEGVFITIIVLAVLGIMMAVILWFLSKGKFRSPLILKEEQNKKEGYLSSSDMNYLLGKKGCAYTDLRPSGIGIFDEIKFDVISEGGYILKGSPIEIIKVEGSKLVVRNEEEKL</sequence>
<dbReference type="InterPro" id="IPR012340">
    <property type="entry name" value="NA-bd_OB-fold"/>
</dbReference>
<name>A0A9D0ZTV6_9FIRM</name>
<feature type="domain" description="NfeD-like C-terminal" evidence="6">
    <location>
        <begin position="105"/>
        <end position="157"/>
    </location>
</feature>
<dbReference type="InterPro" id="IPR052165">
    <property type="entry name" value="Membrane_assoc_protease"/>
</dbReference>
<comment type="subcellular location">
    <subcellularLocation>
        <location evidence="1">Membrane</location>
        <topology evidence="1">Multi-pass membrane protein</topology>
    </subcellularLocation>
</comment>
<evidence type="ECO:0000259" key="7">
    <source>
        <dbReference type="Pfam" id="PF24961"/>
    </source>
</evidence>
<reference evidence="8" key="1">
    <citation type="submission" date="2020-10" db="EMBL/GenBank/DDBJ databases">
        <authorList>
            <person name="Gilroy R."/>
        </authorList>
    </citation>
    <scope>NUCLEOTIDE SEQUENCE</scope>
    <source>
        <strain evidence="8">ChiSjej3B21-11622</strain>
    </source>
</reference>
<organism evidence="8 9">
    <name type="scientific">Candidatus Limivivens merdigallinarum</name>
    <dbReference type="NCBI Taxonomy" id="2840859"/>
    <lineage>
        <taxon>Bacteria</taxon>
        <taxon>Bacillati</taxon>
        <taxon>Bacillota</taxon>
        <taxon>Clostridia</taxon>
        <taxon>Lachnospirales</taxon>
        <taxon>Lachnospiraceae</taxon>
        <taxon>Lachnospiraceae incertae sedis</taxon>
        <taxon>Candidatus Limivivens</taxon>
    </lineage>
</organism>
<comment type="caution">
    <text evidence="8">The sequence shown here is derived from an EMBL/GenBank/DDBJ whole genome shotgun (WGS) entry which is preliminary data.</text>
</comment>